<comment type="caution">
    <text evidence="1">The sequence shown here is derived from an EMBL/GenBank/DDBJ whole genome shotgun (WGS) entry which is preliminary data.</text>
</comment>
<evidence type="ECO:0000313" key="2">
    <source>
        <dbReference type="Proteomes" id="UP000553706"/>
    </source>
</evidence>
<proteinExistence type="predicted"/>
<gene>
    <name evidence="1" type="ORF">HNP71_002028</name>
</gene>
<dbReference type="EMBL" id="JACHFJ010000009">
    <property type="protein sequence ID" value="MBB5373763.1"/>
    <property type="molecule type" value="Genomic_DNA"/>
</dbReference>
<dbReference type="RefSeq" id="WP_183266781.1">
    <property type="nucleotide sequence ID" value="NZ_JACHFJ010000009.1"/>
</dbReference>
<sequence>MSITGQFRSLDIKLEAQPISDMLAHGLELAENLGRKLHNLDDLMLTGRPNEISDAAAAVEWALKDASPTFAEIAETVSRLGASNLMTAAEQLRRIQEEDAAGLAEALRGALARFAKRSFSANKRAQQFNRGLSAALQSLQALGMQEGGRLIAEA</sequence>
<protein>
    <submittedName>
        <fullName evidence="1">Uncharacterized protein</fullName>
    </submittedName>
</protein>
<dbReference type="AlphaFoldDB" id="A0A840VD35"/>
<organism evidence="1 2">
    <name type="scientific">Acidocella aromatica</name>
    <dbReference type="NCBI Taxonomy" id="1303579"/>
    <lineage>
        <taxon>Bacteria</taxon>
        <taxon>Pseudomonadati</taxon>
        <taxon>Pseudomonadota</taxon>
        <taxon>Alphaproteobacteria</taxon>
        <taxon>Acetobacterales</taxon>
        <taxon>Acidocellaceae</taxon>
        <taxon>Acidocella</taxon>
    </lineage>
</organism>
<accession>A0A840VD35</accession>
<reference evidence="1 2" key="1">
    <citation type="submission" date="2020-08" db="EMBL/GenBank/DDBJ databases">
        <title>Genomic Encyclopedia of Type Strains, Phase IV (KMG-IV): sequencing the most valuable type-strain genomes for metagenomic binning, comparative biology and taxonomic classification.</title>
        <authorList>
            <person name="Goeker M."/>
        </authorList>
    </citation>
    <scope>NUCLEOTIDE SEQUENCE [LARGE SCALE GENOMIC DNA]</scope>
    <source>
        <strain evidence="1 2">DSM 27026</strain>
    </source>
</reference>
<name>A0A840VD35_9PROT</name>
<evidence type="ECO:0000313" key="1">
    <source>
        <dbReference type="EMBL" id="MBB5373763.1"/>
    </source>
</evidence>
<dbReference type="Proteomes" id="UP000553706">
    <property type="component" value="Unassembled WGS sequence"/>
</dbReference>
<keyword evidence="2" id="KW-1185">Reference proteome</keyword>